<feature type="transmembrane region" description="Helical" evidence="1">
    <location>
        <begin position="264"/>
        <end position="288"/>
    </location>
</feature>
<feature type="transmembrane region" description="Helical" evidence="1">
    <location>
        <begin position="350"/>
        <end position="371"/>
    </location>
</feature>
<comment type="caution">
    <text evidence="3">The sequence shown here is derived from an EMBL/GenBank/DDBJ whole genome shotgun (WGS) entry which is preliminary data.</text>
</comment>
<protein>
    <recommendedName>
        <fullName evidence="2">DUF8173 domain-containing protein</fullName>
    </recommendedName>
</protein>
<dbReference type="AlphaFoldDB" id="A0A7C4TH30"/>
<feature type="transmembrane region" description="Helical" evidence="1">
    <location>
        <begin position="328"/>
        <end position="344"/>
    </location>
</feature>
<keyword evidence="1" id="KW-0472">Membrane</keyword>
<gene>
    <name evidence="3" type="ORF">ENV60_06175</name>
</gene>
<feature type="transmembrane region" description="Helical" evidence="1">
    <location>
        <begin position="294"/>
        <end position="316"/>
    </location>
</feature>
<name>A0A7C4TH30_UNCW3</name>
<evidence type="ECO:0000313" key="3">
    <source>
        <dbReference type="EMBL" id="HGV97865.1"/>
    </source>
</evidence>
<accession>A0A7C4TH30</accession>
<dbReference type="InterPro" id="IPR058486">
    <property type="entry name" value="DUF8173"/>
</dbReference>
<evidence type="ECO:0000256" key="1">
    <source>
        <dbReference type="SAM" id="Phobius"/>
    </source>
</evidence>
<dbReference type="EMBL" id="DTGZ01000109">
    <property type="protein sequence ID" value="HGV97865.1"/>
    <property type="molecule type" value="Genomic_DNA"/>
</dbReference>
<feature type="domain" description="DUF8173" evidence="2">
    <location>
        <begin position="228"/>
        <end position="364"/>
    </location>
</feature>
<keyword evidence="1" id="KW-0812">Transmembrane</keyword>
<feature type="transmembrane region" description="Helical" evidence="1">
    <location>
        <begin position="223"/>
        <end position="243"/>
    </location>
</feature>
<keyword evidence="1" id="KW-1133">Transmembrane helix</keyword>
<evidence type="ECO:0000259" key="2">
    <source>
        <dbReference type="Pfam" id="PF26514"/>
    </source>
</evidence>
<reference evidence="3" key="1">
    <citation type="journal article" date="2020" name="mSystems">
        <title>Genome- and Community-Level Interaction Insights into Carbon Utilization and Element Cycling Functions of Hydrothermarchaeota in Hydrothermal Sediment.</title>
        <authorList>
            <person name="Zhou Z."/>
            <person name="Liu Y."/>
            <person name="Xu W."/>
            <person name="Pan J."/>
            <person name="Luo Z.H."/>
            <person name="Li M."/>
        </authorList>
    </citation>
    <scope>NUCLEOTIDE SEQUENCE [LARGE SCALE GENOMIC DNA]</scope>
    <source>
        <strain evidence="3">SpSt-774</strain>
    </source>
</reference>
<organism evidence="3">
    <name type="scientific">candidate division WOR-3 bacterium</name>
    <dbReference type="NCBI Taxonomy" id="2052148"/>
    <lineage>
        <taxon>Bacteria</taxon>
        <taxon>Bacteria division WOR-3</taxon>
    </lineage>
</organism>
<proteinExistence type="predicted"/>
<sequence length="380" mass="41759">MGYLKILLVFSIILAWIIPANSLTIKSGREVIIGADEVVDDDLIAFAQTVKIEGRVNGDVFALAREGTIENIIQGSIYAGGAEIEVNSKNCRSLWAFCGSLKTSTEIGNNLLFFGGALETEEGNIVQKDLIAFGGEVQVGGKVNGKVKGNMGKFKLNGEIKSAEIEADKVNIDSNGVVMGELIIKSKEEPVIHSRARILGKTDFKKIEEKVEQRKRGSGIKGFLRFLFFLSKLVIGLILIAIFKPYIKKTNQILKEDTWKSLGFGFLTIIVIPVVTVITLATIIGIPIAILGVFLFLTLAYVSGIIFATGFGEWLVNLVKRDFQISPFLSLILGLIIITIVSQISYLGLFIHLAVFFFGTGMLFLLVHRLWKDSLAREEK</sequence>
<dbReference type="Pfam" id="PF26514">
    <property type="entry name" value="DUF8173"/>
    <property type="match status" value="1"/>
</dbReference>